<protein>
    <submittedName>
        <fullName evidence="3">Helix-turn-helix domain-containing protein</fullName>
    </submittedName>
</protein>
<dbReference type="InterPro" id="IPR014710">
    <property type="entry name" value="RmlC-like_jellyroll"/>
</dbReference>
<dbReference type="Pfam" id="PF01381">
    <property type="entry name" value="HTH_3"/>
    <property type="match status" value="1"/>
</dbReference>
<evidence type="ECO:0000313" key="4">
    <source>
        <dbReference type="Proteomes" id="UP000584587"/>
    </source>
</evidence>
<dbReference type="PROSITE" id="PS50943">
    <property type="entry name" value="HTH_CROC1"/>
    <property type="match status" value="1"/>
</dbReference>
<dbReference type="Gene3D" id="1.10.260.40">
    <property type="entry name" value="lambda repressor-like DNA-binding domains"/>
    <property type="match status" value="1"/>
</dbReference>
<dbReference type="GO" id="GO:0003677">
    <property type="term" value="F:DNA binding"/>
    <property type="evidence" value="ECO:0007669"/>
    <property type="project" value="UniProtKB-KW"/>
</dbReference>
<evidence type="ECO:0000313" key="3">
    <source>
        <dbReference type="EMBL" id="NKE38203.1"/>
    </source>
</evidence>
<dbReference type="Pfam" id="PF07883">
    <property type="entry name" value="Cupin_2"/>
    <property type="match status" value="1"/>
</dbReference>
<dbReference type="GO" id="GO:0003700">
    <property type="term" value="F:DNA-binding transcription factor activity"/>
    <property type="evidence" value="ECO:0007669"/>
    <property type="project" value="TreeGrafter"/>
</dbReference>
<proteinExistence type="predicted"/>
<dbReference type="GO" id="GO:0005829">
    <property type="term" value="C:cytosol"/>
    <property type="evidence" value="ECO:0007669"/>
    <property type="project" value="TreeGrafter"/>
</dbReference>
<evidence type="ECO:0000259" key="2">
    <source>
        <dbReference type="PROSITE" id="PS50943"/>
    </source>
</evidence>
<dbReference type="RefSeq" id="WP_168104681.1">
    <property type="nucleotide sequence ID" value="NZ_CP051215.1"/>
</dbReference>
<evidence type="ECO:0000256" key="1">
    <source>
        <dbReference type="ARBA" id="ARBA00023125"/>
    </source>
</evidence>
<accession>A0A846U8J9</accession>
<dbReference type="AlphaFoldDB" id="A0A846U8J9"/>
<feature type="domain" description="HTH cro/C1-type" evidence="2">
    <location>
        <begin position="7"/>
        <end position="61"/>
    </location>
</feature>
<name>A0A846U8J9_9MOLU</name>
<dbReference type="Gene3D" id="2.60.120.10">
    <property type="entry name" value="Jelly Rolls"/>
    <property type="match status" value="1"/>
</dbReference>
<dbReference type="InterPro" id="IPR011051">
    <property type="entry name" value="RmlC_Cupin_sf"/>
</dbReference>
<gene>
    <name evidence="3" type="ORF">HER12_00315</name>
</gene>
<dbReference type="EMBL" id="JAAVVK010000001">
    <property type="protein sequence ID" value="NKE38203.1"/>
    <property type="molecule type" value="Genomic_DNA"/>
</dbReference>
<dbReference type="CDD" id="cd02209">
    <property type="entry name" value="cupin_XRE_C"/>
    <property type="match status" value="1"/>
</dbReference>
<comment type="caution">
    <text evidence="3">The sequence shown here is derived from an EMBL/GenBank/DDBJ whole genome shotgun (WGS) entry which is preliminary data.</text>
</comment>
<dbReference type="InterPro" id="IPR050807">
    <property type="entry name" value="TransReg_Diox_bact_type"/>
</dbReference>
<dbReference type="PANTHER" id="PTHR46797">
    <property type="entry name" value="HTH-TYPE TRANSCRIPTIONAL REGULATOR"/>
    <property type="match status" value="1"/>
</dbReference>
<reference evidence="3 4" key="1">
    <citation type="submission" date="2020-04" db="EMBL/GenBank/DDBJ databases">
        <title>Complete genome sequence of Spiroplasma platyhelix ATCC 51748, an insect isolate.</title>
        <authorList>
            <person name="Green E.A."/>
            <person name="Klassen J.L."/>
        </authorList>
    </citation>
    <scope>NUCLEOTIDE SEQUENCE [LARGE SCALE GENOMIC DNA]</scope>
    <source>
        <strain evidence="3 4">PALS-1</strain>
    </source>
</reference>
<dbReference type="SUPFAM" id="SSF47413">
    <property type="entry name" value="lambda repressor-like DNA-binding domains"/>
    <property type="match status" value="1"/>
</dbReference>
<keyword evidence="1" id="KW-0238">DNA-binding</keyword>
<dbReference type="SUPFAM" id="SSF51182">
    <property type="entry name" value="RmlC-like cupins"/>
    <property type="match status" value="1"/>
</dbReference>
<dbReference type="Proteomes" id="UP000584587">
    <property type="component" value="Unassembled WGS sequence"/>
</dbReference>
<organism evidence="3 4">
    <name type="scientific">Spiroplasma platyhelix PALS-1</name>
    <dbReference type="NCBI Taxonomy" id="1276218"/>
    <lineage>
        <taxon>Bacteria</taxon>
        <taxon>Bacillati</taxon>
        <taxon>Mycoplasmatota</taxon>
        <taxon>Mollicutes</taxon>
        <taxon>Entomoplasmatales</taxon>
        <taxon>Spiroplasmataceae</taxon>
        <taxon>Spiroplasma</taxon>
    </lineage>
</organism>
<keyword evidence="4" id="KW-1185">Reference proteome</keyword>
<dbReference type="CDD" id="cd00093">
    <property type="entry name" value="HTH_XRE"/>
    <property type="match status" value="1"/>
</dbReference>
<dbReference type="PANTHER" id="PTHR46797:SF2">
    <property type="entry name" value="TRANSCRIPTIONAL REGULATOR"/>
    <property type="match status" value="1"/>
</dbReference>
<dbReference type="InterPro" id="IPR010982">
    <property type="entry name" value="Lambda_DNA-bd_dom_sf"/>
</dbReference>
<dbReference type="InterPro" id="IPR013096">
    <property type="entry name" value="Cupin_2"/>
</dbReference>
<dbReference type="SMART" id="SM00530">
    <property type="entry name" value="HTH_XRE"/>
    <property type="match status" value="1"/>
</dbReference>
<sequence length="178" mass="20663">MKIGKKLKNLRIKHNLTMQELADRCDLSKGFISQLEHDLSSPSIDTLITILEVYDLSLSDFFNENEIEKKFVFKNHEVSILDEEKYQVKWLIPNAQKLNLEPIIMTLKPFGTSQIINPFQGQIFGYVLTGQVIVHYGHQNSKINETESFYIKGDAKHYLENPTNKHTEILWISNPPIF</sequence>
<dbReference type="InterPro" id="IPR001387">
    <property type="entry name" value="Cro/C1-type_HTH"/>
</dbReference>